<dbReference type="KEGG" id="haa:A5892_11825"/>
<dbReference type="PROSITE" id="PS51257">
    <property type="entry name" value="PROKAR_LIPOPROTEIN"/>
    <property type="match status" value="1"/>
</dbReference>
<evidence type="ECO:0000313" key="1">
    <source>
        <dbReference type="EMBL" id="ANF58072.1"/>
    </source>
</evidence>
<keyword evidence="2" id="KW-1185">Reference proteome</keyword>
<proteinExistence type="predicted"/>
<reference evidence="1 2" key="1">
    <citation type="submission" date="2016-04" db="EMBL/GenBank/DDBJ databases">
        <title>Complete Genome Sequence of Halotalea alkalilenta IHB B 13600.</title>
        <authorList>
            <person name="Swarnkar M.K."/>
            <person name="Sharma A."/>
            <person name="Kaushal K."/>
            <person name="Soni R."/>
            <person name="Rana S."/>
            <person name="Singh A.K."/>
            <person name="Gulati A."/>
        </authorList>
    </citation>
    <scope>NUCLEOTIDE SEQUENCE [LARGE SCALE GENOMIC DNA]</scope>
    <source>
        <strain evidence="1 2">IHB B 13600</strain>
    </source>
</reference>
<accession>A0A172YG80</accession>
<sequence length="111" mass="12405">MRNVGKNWLVAAIVVLLGACASRGSYMQPYHVNQIQPGVTTASQMVARFGEPQERSQDAQGRPVMRWVYESINPFGRLRERQVLEATLNNDQRVASYRMNEGSGRAAAQLP</sequence>
<dbReference type="AlphaFoldDB" id="A0A172YG80"/>
<gene>
    <name evidence="1" type="ORF">A5892_11825</name>
</gene>
<dbReference type="EMBL" id="CP015243">
    <property type="protein sequence ID" value="ANF58072.1"/>
    <property type="molecule type" value="Genomic_DNA"/>
</dbReference>
<name>A0A172YG80_9GAMM</name>
<dbReference type="RefSeq" id="WP_064122978.1">
    <property type="nucleotide sequence ID" value="NZ_CP015243.1"/>
</dbReference>
<evidence type="ECO:0008006" key="3">
    <source>
        <dbReference type="Google" id="ProtNLM"/>
    </source>
</evidence>
<organism evidence="1 2">
    <name type="scientific">Halotalea alkalilenta</name>
    <dbReference type="NCBI Taxonomy" id="376489"/>
    <lineage>
        <taxon>Bacteria</taxon>
        <taxon>Pseudomonadati</taxon>
        <taxon>Pseudomonadota</taxon>
        <taxon>Gammaproteobacteria</taxon>
        <taxon>Oceanospirillales</taxon>
        <taxon>Halomonadaceae</taxon>
        <taxon>Halotalea</taxon>
    </lineage>
</organism>
<evidence type="ECO:0000313" key="2">
    <source>
        <dbReference type="Proteomes" id="UP000077875"/>
    </source>
</evidence>
<dbReference type="Proteomes" id="UP000077875">
    <property type="component" value="Chromosome"/>
</dbReference>
<protein>
    <recommendedName>
        <fullName evidence="3">Lipoprotein SmpA/OmlA domain-containing protein</fullName>
    </recommendedName>
</protein>